<comment type="caution">
    <text evidence="2">The sequence shown here is derived from an EMBL/GenBank/DDBJ whole genome shotgun (WGS) entry which is preliminary data.</text>
</comment>
<keyword evidence="1" id="KW-0472">Membrane</keyword>
<dbReference type="Proteomes" id="UP000249165">
    <property type="component" value="Unassembled WGS sequence"/>
</dbReference>
<name>A0A327Y3L1_9RHOB</name>
<dbReference type="Pfam" id="PF11003">
    <property type="entry name" value="DUF2842"/>
    <property type="match status" value="1"/>
</dbReference>
<dbReference type="OrthoDB" id="7510023at2"/>
<reference evidence="2 3" key="1">
    <citation type="submission" date="2018-06" db="EMBL/GenBank/DDBJ databases">
        <title>Genomic Encyclopedia of Archaeal and Bacterial Type Strains, Phase II (KMG-II): from individual species to whole genera.</title>
        <authorList>
            <person name="Goeker M."/>
        </authorList>
    </citation>
    <scope>NUCLEOTIDE SEQUENCE [LARGE SCALE GENOMIC DNA]</scope>
    <source>
        <strain evidence="2 3">DSM 22011</strain>
    </source>
</reference>
<accession>A0A327Y3L1</accession>
<evidence type="ECO:0000313" key="3">
    <source>
        <dbReference type="Proteomes" id="UP000249165"/>
    </source>
</evidence>
<feature type="transmembrane region" description="Helical" evidence="1">
    <location>
        <begin position="43"/>
        <end position="61"/>
    </location>
</feature>
<dbReference type="EMBL" id="QLMG01000027">
    <property type="protein sequence ID" value="RAK14922.1"/>
    <property type="molecule type" value="Genomic_DNA"/>
</dbReference>
<keyword evidence="1" id="KW-1133">Transmembrane helix</keyword>
<protein>
    <submittedName>
        <fullName evidence="2">Uncharacterized protein DUF2842</fullName>
    </submittedName>
</protein>
<dbReference type="AlphaFoldDB" id="A0A327Y3L1"/>
<keyword evidence="1" id="KW-0812">Transmembrane</keyword>
<dbReference type="RefSeq" id="WP_009505811.1">
    <property type="nucleotide sequence ID" value="NZ_LIGK01000066.1"/>
</dbReference>
<keyword evidence="3" id="KW-1185">Reference proteome</keyword>
<organism evidence="2 3">
    <name type="scientific">Salipiger aestuarii</name>
    <dbReference type="NCBI Taxonomy" id="568098"/>
    <lineage>
        <taxon>Bacteria</taxon>
        <taxon>Pseudomonadati</taxon>
        <taxon>Pseudomonadota</taxon>
        <taxon>Alphaproteobacteria</taxon>
        <taxon>Rhodobacterales</taxon>
        <taxon>Roseobacteraceae</taxon>
        <taxon>Salipiger</taxon>
    </lineage>
</organism>
<gene>
    <name evidence="2" type="ORF">ATI53_102753</name>
</gene>
<evidence type="ECO:0000313" key="2">
    <source>
        <dbReference type="EMBL" id="RAK14922.1"/>
    </source>
</evidence>
<proteinExistence type="predicted"/>
<dbReference type="InterPro" id="IPR021265">
    <property type="entry name" value="DUF2842"/>
</dbReference>
<sequence length="77" mass="8763">MPLRYKTRKRLALLLLVVWLPLYIAAAVSLVNALDRPPIWAELLVYVVLGFVWVLPFKFIFRGVGREDPDAPDSDAP</sequence>
<evidence type="ECO:0000256" key="1">
    <source>
        <dbReference type="SAM" id="Phobius"/>
    </source>
</evidence>